<dbReference type="EMBL" id="VSSQ01016445">
    <property type="protein sequence ID" value="MPM57795.1"/>
    <property type="molecule type" value="Genomic_DNA"/>
</dbReference>
<accession>A0A645AX25</accession>
<dbReference type="AlphaFoldDB" id="A0A645AX25"/>
<proteinExistence type="predicted"/>
<organism evidence="1">
    <name type="scientific">bioreactor metagenome</name>
    <dbReference type="NCBI Taxonomy" id="1076179"/>
    <lineage>
        <taxon>unclassified sequences</taxon>
        <taxon>metagenomes</taxon>
        <taxon>ecological metagenomes</taxon>
    </lineage>
</organism>
<evidence type="ECO:0000313" key="1">
    <source>
        <dbReference type="EMBL" id="MPM57795.1"/>
    </source>
</evidence>
<protein>
    <submittedName>
        <fullName evidence="1">Uncharacterized protein</fullName>
    </submittedName>
</protein>
<comment type="caution">
    <text evidence="1">The sequence shown here is derived from an EMBL/GenBank/DDBJ whole genome shotgun (WGS) entry which is preliminary data.</text>
</comment>
<sequence length="190" mass="20003">MVPVQQHRPQAGHQPVGDVARAGQVVVVFFGQRAAQHRHAGAHHVHGVAGGGQLFQCFLHARGQAAQGAQLVLVGAQFGAGGQLAVHQQVGDFLVLADLGHVGDVVATVVQIIARLADRAQRGVARRDAGKGDRFLGLERRVGGNGCDGVHARSPGRWAACEGLAAGCWTSLHRLAILRNLRNLRMGLQS</sequence>
<reference evidence="1" key="1">
    <citation type="submission" date="2019-08" db="EMBL/GenBank/DDBJ databases">
        <authorList>
            <person name="Kucharzyk K."/>
            <person name="Murdoch R.W."/>
            <person name="Higgins S."/>
            <person name="Loffler F."/>
        </authorList>
    </citation>
    <scope>NUCLEOTIDE SEQUENCE</scope>
</reference>
<name>A0A645AX25_9ZZZZ</name>
<gene>
    <name evidence="1" type="ORF">SDC9_104618</name>
</gene>